<keyword evidence="3" id="KW-1185">Reference proteome</keyword>
<reference evidence="3" key="1">
    <citation type="submission" date="2019-10" db="EMBL/GenBank/DDBJ databases">
        <title>Corvus moneduloides (New Caledonian crow) genome, bCorMon1, primary haplotype.</title>
        <authorList>
            <person name="Rutz C."/>
            <person name="Fungtammasan C."/>
            <person name="Mountcastle J."/>
            <person name="Formenti G."/>
            <person name="Chow W."/>
            <person name="Howe K."/>
            <person name="Steele M.P."/>
            <person name="Fernandes J."/>
            <person name="Gilbert M.T.P."/>
            <person name="Fedrigo O."/>
            <person name="Jarvis E.D."/>
            <person name="Gemmell N."/>
        </authorList>
    </citation>
    <scope>NUCLEOTIDE SEQUENCE [LARGE SCALE GENOMIC DNA]</scope>
</reference>
<evidence type="ECO:0000256" key="1">
    <source>
        <dbReference type="SAM" id="MobiDB-lite"/>
    </source>
</evidence>
<feature type="region of interest" description="Disordered" evidence="1">
    <location>
        <begin position="1"/>
        <end position="88"/>
    </location>
</feature>
<feature type="compositionally biased region" description="Basic and acidic residues" evidence="1">
    <location>
        <begin position="36"/>
        <end position="49"/>
    </location>
</feature>
<evidence type="ECO:0000313" key="2">
    <source>
        <dbReference type="Ensembl" id="ENSCMUP00000007379.2"/>
    </source>
</evidence>
<dbReference type="OMA" id="VEFHWEE"/>
<reference evidence="2" key="2">
    <citation type="submission" date="2025-08" db="UniProtKB">
        <authorList>
            <consortium name="Ensembl"/>
        </authorList>
    </citation>
    <scope>IDENTIFICATION</scope>
</reference>
<dbReference type="Ensembl" id="ENSCMUT00000007968.2">
    <property type="protein sequence ID" value="ENSCMUP00000007379.2"/>
    <property type="gene ID" value="ENSCMUG00000004860.2"/>
</dbReference>
<evidence type="ECO:0000313" key="3">
    <source>
        <dbReference type="Proteomes" id="UP000694553"/>
    </source>
</evidence>
<protein>
    <submittedName>
        <fullName evidence="2">Uncharacterized protein</fullName>
    </submittedName>
</protein>
<feature type="compositionally biased region" description="Acidic residues" evidence="1">
    <location>
        <begin position="142"/>
        <end position="151"/>
    </location>
</feature>
<dbReference type="AlphaFoldDB" id="A0A8C3DIA5"/>
<accession>A0A8C3DIA5</accession>
<proteinExistence type="predicted"/>
<reference evidence="2" key="3">
    <citation type="submission" date="2025-09" db="UniProtKB">
        <authorList>
            <consortium name="Ensembl"/>
        </authorList>
    </citation>
    <scope>IDENTIFICATION</scope>
</reference>
<sequence length="262" mass="28287">MSLCIRSLPRVPTEEAKASGSPGTGSLVWGDSPRISPDDVPHQQEERIPGRGAEVGAIDGDLDSGTEGCGNSQPHSSPHSHPNPGTFQPVVQVLQSEGQRAGVRAAEGGEEREGRHVVGLLEGPVVGGEGARQRHLAQRDDEVGEPEEHEDIEELEHDEVLVIGRLATIEREEALGIRAQLGDVAGVEGLERTQDTAGQARATPMVTDLIIPFNCPEAQTKLCSGQRQLKRNEQSNAPQLRKVEFHWEEDSRNFSGNKDSCL</sequence>
<accession>A0A8U7NF12</accession>
<dbReference type="Proteomes" id="UP000694553">
    <property type="component" value="Unassembled WGS sequence"/>
</dbReference>
<feature type="region of interest" description="Disordered" evidence="1">
    <location>
        <begin position="128"/>
        <end position="151"/>
    </location>
</feature>
<organism evidence="2 3">
    <name type="scientific">Corvus moneduloides</name>
    <name type="common">New Caledonian crow</name>
    <dbReference type="NCBI Taxonomy" id="1196302"/>
    <lineage>
        <taxon>Eukaryota</taxon>
        <taxon>Metazoa</taxon>
        <taxon>Chordata</taxon>
        <taxon>Craniata</taxon>
        <taxon>Vertebrata</taxon>
        <taxon>Euteleostomi</taxon>
        <taxon>Archelosauria</taxon>
        <taxon>Archosauria</taxon>
        <taxon>Dinosauria</taxon>
        <taxon>Saurischia</taxon>
        <taxon>Theropoda</taxon>
        <taxon>Coelurosauria</taxon>
        <taxon>Aves</taxon>
        <taxon>Neognathae</taxon>
        <taxon>Neoaves</taxon>
        <taxon>Telluraves</taxon>
        <taxon>Australaves</taxon>
        <taxon>Passeriformes</taxon>
        <taxon>Corvoidea</taxon>
        <taxon>Corvidae</taxon>
        <taxon>Corvus</taxon>
    </lineage>
</organism>
<name>A0A8C3DIA5_CORMO</name>